<dbReference type="AlphaFoldDB" id="A0A9L0R447"/>
<reference evidence="1" key="2">
    <citation type="submission" date="2025-08" db="UniProtKB">
        <authorList>
            <consortium name="Ensembl"/>
        </authorList>
    </citation>
    <scope>IDENTIFICATION</scope>
    <source>
        <strain evidence="1">Thoroughbred</strain>
    </source>
</reference>
<dbReference type="GeneTree" id="ENSGT01090000263337"/>
<protein>
    <submittedName>
        <fullName evidence="1">Uncharacterized protein</fullName>
    </submittedName>
</protein>
<reference evidence="1" key="3">
    <citation type="submission" date="2025-09" db="UniProtKB">
        <authorList>
            <consortium name="Ensembl"/>
        </authorList>
    </citation>
    <scope>IDENTIFICATION</scope>
    <source>
        <strain evidence="1">Thoroughbred</strain>
    </source>
</reference>
<dbReference type="Ensembl" id="ENSECAT00000124924.1">
    <property type="protein sequence ID" value="ENSECAP00000057219.1"/>
    <property type="gene ID" value="ENSECAG00000055439.1"/>
</dbReference>
<name>A0A9L0R447_HORSE</name>
<dbReference type="Proteomes" id="UP000002281">
    <property type="component" value="Unplaced"/>
</dbReference>
<accession>A0A9L0R447</accession>
<proteinExistence type="predicted"/>
<keyword evidence="2" id="KW-1185">Reference proteome</keyword>
<sequence length="132" mass="15440">MEQKREPRNKPTHIWSINSQQRSQEYTLGKGQSLQYMMLGKLDSHMKRMKLGHYVTPYTKMNSKRIKDLNIRLGTIRLTGENIGNNLFDIGLGNDIFNLTPKAKAKINKWNYIKLKSFCTAKETTNKTKRTY</sequence>
<organism evidence="1 2">
    <name type="scientific">Equus caballus</name>
    <name type="common">Horse</name>
    <dbReference type="NCBI Taxonomy" id="9796"/>
    <lineage>
        <taxon>Eukaryota</taxon>
        <taxon>Metazoa</taxon>
        <taxon>Chordata</taxon>
        <taxon>Craniata</taxon>
        <taxon>Vertebrata</taxon>
        <taxon>Euteleostomi</taxon>
        <taxon>Mammalia</taxon>
        <taxon>Eutheria</taxon>
        <taxon>Laurasiatheria</taxon>
        <taxon>Perissodactyla</taxon>
        <taxon>Equidae</taxon>
        <taxon>Equus</taxon>
    </lineage>
</organism>
<evidence type="ECO:0000313" key="2">
    <source>
        <dbReference type="Proteomes" id="UP000002281"/>
    </source>
</evidence>
<reference evidence="1" key="1">
    <citation type="journal article" date="2009" name="Science">
        <title>Genome sequence, comparative analysis, and population genetics of the domestic horse.</title>
        <authorList>
            <consortium name="Broad Institute Genome Sequencing Platform"/>
            <consortium name="Broad Institute Whole Genome Assembly Team"/>
            <person name="Wade C.M."/>
            <person name="Giulotto E."/>
            <person name="Sigurdsson S."/>
            <person name="Zoli M."/>
            <person name="Gnerre S."/>
            <person name="Imsland F."/>
            <person name="Lear T.L."/>
            <person name="Adelson D.L."/>
            <person name="Bailey E."/>
            <person name="Bellone R.R."/>
            <person name="Bloecker H."/>
            <person name="Distl O."/>
            <person name="Edgar R.C."/>
            <person name="Garber M."/>
            <person name="Leeb T."/>
            <person name="Mauceli E."/>
            <person name="MacLeod J.N."/>
            <person name="Penedo M.C.T."/>
            <person name="Raison J.M."/>
            <person name="Sharpe T."/>
            <person name="Vogel J."/>
            <person name="Andersson L."/>
            <person name="Antczak D.F."/>
            <person name="Biagi T."/>
            <person name="Binns M.M."/>
            <person name="Chowdhary B.P."/>
            <person name="Coleman S.J."/>
            <person name="Della Valle G."/>
            <person name="Fryc S."/>
            <person name="Guerin G."/>
            <person name="Hasegawa T."/>
            <person name="Hill E.W."/>
            <person name="Jurka J."/>
            <person name="Kiialainen A."/>
            <person name="Lindgren G."/>
            <person name="Liu J."/>
            <person name="Magnani E."/>
            <person name="Mickelson J.R."/>
            <person name="Murray J."/>
            <person name="Nergadze S.G."/>
            <person name="Onofrio R."/>
            <person name="Pedroni S."/>
            <person name="Piras M.F."/>
            <person name="Raudsepp T."/>
            <person name="Rocchi M."/>
            <person name="Roeed K.H."/>
            <person name="Ryder O.A."/>
            <person name="Searle S."/>
            <person name="Skow L."/>
            <person name="Swinburne J.E."/>
            <person name="Syvaenen A.C."/>
            <person name="Tozaki T."/>
            <person name="Valberg S.J."/>
            <person name="Vaudin M."/>
            <person name="White J.R."/>
            <person name="Zody M.C."/>
            <person name="Lander E.S."/>
            <person name="Lindblad-Toh K."/>
        </authorList>
    </citation>
    <scope>NUCLEOTIDE SEQUENCE [LARGE SCALE GENOMIC DNA]</scope>
    <source>
        <strain evidence="1">Thoroughbred</strain>
    </source>
</reference>
<evidence type="ECO:0000313" key="1">
    <source>
        <dbReference type="Ensembl" id="ENSECAP00000057219.1"/>
    </source>
</evidence>